<proteinExistence type="predicted"/>
<dbReference type="Proteomes" id="UP000682782">
    <property type="component" value="Chromosome"/>
</dbReference>
<organism evidence="1 2">
    <name type="scientific">Aristaeella hokkaidonensis</name>
    <dbReference type="NCBI Taxonomy" id="3046382"/>
    <lineage>
        <taxon>Bacteria</taxon>
        <taxon>Bacillati</taxon>
        <taxon>Bacillota</taxon>
        <taxon>Clostridia</taxon>
        <taxon>Eubacteriales</taxon>
        <taxon>Aristaeellaceae</taxon>
        <taxon>Aristaeella</taxon>
    </lineage>
</organism>
<keyword evidence="1" id="KW-0489">Methyltransferase</keyword>
<name>A0AC61N0I4_9FIRM</name>
<evidence type="ECO:0000313" key="2">
    <source>
        <dbReference type="Proteomes" id="UP000682782"/>
    </source>
</evidence>
<accession>A0AC61N0I4</accession>
<protein>
    <submittedName>
        <fullName evidence="1">Methyltransferase domain-containing protein</fullName>
    </submittedName>
</protein>
<keyword evidence="1" id="KW-0808">Transferase</keyword>
<dbReference type="EMBL" id="CP068393">
    <property type="protein sequence ID" value="QUC66269.1"/>
    <property type="molecule type" value="Genomic_DNA"/>
</dbReference>
<reference evidence="1" key="1">
    <citation type="submission" date="2021-01" db="EMBL/GenBank/DDBJ databases">
        <title>Complete genome sequence of Clostridiales bacterium R-7.</title>
        <authorList>
            <person name="Mahoney-Kurpe S.C."/>
            <person name="Palevich N."/>
            <person name="Koike S."/>
            <person name="Moon C.D."/>
            <person name="Attwood G.T."/>
        </authorList>
    </citation>
    <scope>NUCLEOTIDE SEQUENCE</scope>
    <source>
        <strain evidence="1">R-7</strain>
    </source>
</reference>
<evidence type="ECO:0000313" key="1">
    <source>
        <dbReference type="EMBL" id="QUC66269.1"/>
    </source>
</evidence>
<gene>
    <name evidence="1" type="ORF">JYE49_10390</name>
</gene>
<keyword evidence="2" id="KW-1185">Reference proteome</keyword>
<sequence length="149" mass="16232">MSKTKDRIRESNLRYKQSLGQNFLYDEALLEELTAVAGVTKEEDVLEIGPGCGSLTKHLCDAANSVLAVELDERLIPLLKAFLDEKKNLTVVQGDVMSLNLQEITAGLKKPFAVVANIPYYITTPLIKLLLTGGLQVSRLALMVQGSSG</sequence>